<keyword evidence="3" id="KW-1185">Reference proteome</keyword>
<sequence length="718" mass="78756">MGTGPVNPRRQARILASIAMLAAFSGASSAQEFPSFNSYGSPGLIDMPSAEVAPDATIALTYGRIHDSNRLSLIFQMTPRLIGTFRYSGIQNFDNRDSVDGVFYDRSFDLRYQILTEGEIRPAVAIGLQDFIGTGIYSGEYLVATKTVTPQLKLTAGLGWGRLGSYNSVATLGTRPVETLGEGGLPTPDRWFRGDMAIFAGMSYALNDRLNFTLEYSSDDYERESEFGGFDHGSPFNFGVDYRLKNNTQLSLYYAYGNTIGAQVTVSLNPKSTGVPGGNESAGVPVKPREPADIQDLGWASTPAGLAAVEDNTAQRLVTSLEKEKLEVEGFDLQGRNATLKLRNPIYGAPAQAIGRAARVMTRVLPASVEQFTIIPSENGMPMSAVTMRRSDLEALENDAAVEMLARTTITDAFGRAPAVDMSQYPKFTWSLTPYYAYSAFDPQDPLRIDVGARLSGELEVTPNVVLSGSIKKKVLGNLDTITRIDESKLPRVRTNYSYYAREGDPQIDRLTLDLYARPGPDLYGRLSMGYLEQMYAGVSGELLWKPVDSRFALGAELNYVRRRDYDGMLGLLSNTTVDPVSGVERDIPDVNGHVSAYYAFGNGFHGQVDMGRYLAGDYGATVTVERQFTNGWRVGAFATLTDVSGDDFGEGSFDKGITLTIPLSIGLGTPSRKTQTETIRTIQRDGGARLNVSNRLYEQVRTWHEPDVANTWGRFWR</sequence>
<dbReference type="STRING" id="282683.SAMN04488105_103211"/>
<protein>
    <submittedName>
        <fullName evidence="2">Exopolysaccharide biosynthesis protein YbjH</fullName>
    </submittedName>
</protein>
<dbReference type="InterPro" id="IPR010344">
    <property type="entry name" value="YbjH"/>
</dbReference>
<dbReference type="EMBL" id="FNAV01000003">
    <property type="protein sequence ID" value="SDE39929.1"/>
    <property type="molecule type" value="Genomic_DNA"/>
</dbReference>
<gene>
    <name evidence="2" type="ORF">SAMN04488105_103211</name>
</gene>
<accession>A0A1G7CKU2</accession>
<name>A0A1G7CKU2_9RHOB</name>
<evidence type="ECO:0000313" key="2">
    <source>
        <dbReference type="EMBL" id="SDE39929.1"/>
    </source>
</evidence>
<dbReference type="Proteomes" id="UP000198994">
    <property type="component" value="Unassembled WGS sequence"/>
</dbReference>
<evidence type="ECO:0000313" key="3">
    <source>
        <dbReference type="Proteomes" id="UP000198994"/>
    </source>
</evidence>
<evidence type="ECO:0000256" key="1">
    <source>
        <dbReference type="SAM" id="SignalP"/>
    </source>
</evidence>
<reference evidence="3" key="1">
    <citation type="submission" date="2016-10" db="EMBL/GenBank/DDBJ databases">
        <authorList>
            <person name="Varghese N."/>
            <person name="Submissions S."/>
        </authorList>
    </citation>
    <scope>NUCLEOTIDE SEQUENCE [LARGE SCALE GENOMIC DNA]</scope>
    <source>
        <strain evidence="3">DSM 10146</strain>
    </source>
</reference>
<dbReference type="AlphaFoldDB" id="A0A1G7CKU2"/>
<organism evidence="2 3">
    <name type="scientific">Salipiger thiooxidans</name>
    <dbReference type="NCBI Taxonomy" id="282683"/>
    <lineage>
        <taxon>Bacteria</taxon>
        <taxon>Pseudomonadati</taxon>
        <taxon>Pseudomonadota</taxon>
        <taxon>Alphaproteobacteria</taxon>
        <taxon>Rhodobacterales</taxon>
        <taxon>Roseobacteraceae</taxon>
        <taxon>Salipiger</taxon>
    </lineage>
</organism>
<feature type="chain" id="PRO_5011608837" evidence="1">
    <location>
        <begin position="31"/>
        <end position="718"/>
    </location>
</feature>
<dbReference type="SUPFAM" id="SSF56935">
    <property type="entry name" value="Porins"/>
    <property type="match status" value="1"/>
</dbReference>
<dbReference type="Pfam" id="PF06082">
    <property type="entry name" value="YjbH"/>
    <property type="match status" value="1"/>
</dbReference>
<proteinExistence type="predicted"/>
<feature type="signal peptide" evidence="1">
    <location>
        <begin position="1"/>
        <end position="30"/>
    </location>
</feature>
<keyword evidence="1" id="KW-0732">Signal</keyword>